<feature type="region of interest" description="Disordered" evidence="1">
    <location>
        <begin position="1"/>
        <end position="31"/>
    </location>
</feature>
<proteinExistence type="predicted"/>
<protein>
    <submittedName>
        <fullName evidence="2">Uncharacterized protein</fullName>
    </submittedName>
</protein>
<dbReference type="AlphaFoldDB" id="X0WIZ7"/>
<name>X0WIZ7_9ZZZZ</name>
<reference evidence="2" key="1">
    <citation type="journal article" date="2014" name="Front. Microbiol.">
        <title>High frequency of phylogenetically diverse reductive dehalogenase-homologous genes in deep subseafloor sedimentary metagenomes.</title>
        <authorList>
            <person name="Kawai M."/>
            <person name="Futagami T."/>
            <person name="Toyoda A."/>
            <person name="Takaki Y."/>
            <person name="Nishi S."/>
            <person name="Hori S."/>
            <person name="Arai W."/>
            <person name="Tsubouchi T."/>
            <person name="Morono Y."/>
            <person name="Uchiyama I."/>
            <person name="Ito T."/>
            <person name="Fujiyama A."/>
            <person name="Inagaki F."/>
            <person name="Takami H."/>
        </authorList>
    </citation>
    <scope>NUCLEOTIDE SEQUENCE</scope>
    <source>
        <strain evidence="2">Expedition CK06-06</strain>
    </source>
</reference>
<feature type="non-terminal residue" evidence="2">
    <location>
        <position position="111"/>
    </location>
</feature>
<gene>
    <name evidence="2" type="ORF">S01H1_70078</name>
</gene>
<organism evidence="2">
    <name type="scientific">marine sediment metagenome</name>
    <dbReference type="NCBI Taxonomy" id="412755"/>
    <lineage>
        <taxon>unclassified sequences</taxon>
        <taxon>metagenomes</taxon>
        <taxon>ecological metagenomes</taxon>
    </lineage>
</organism>
<comment type="caution">
    <text evidence="2">The sequence shown here is derived from an EMBL/GenBank/DDBJ whole genome shotgun (WGS) entry which is preliminary data.</text>
</comment>
<accession>X0WIZ7</accession>
<sequence>MPKQWHPETSPAGVKHYKRSGGEHTPGPWERLDNHVIGGRAMGNTVAVIPSFGPGDSVAVANARLIAATPDLLEAAELAGATIERLSGERRPGQFSSVKGTLDVLRAAIAR</sequence>
<evidence type="ECO:0000256" key="1">
    <source>
        <dbReference type="SAM" id="MobiDB-lite"/>
    </source>
</evidence>
<dbReference type="EMBL" id="BARS01046571">
    <property type="protein sequence ID" value="GAG30640.1"/>
    <property type="molecule type" value="Genomic_DNA"/>
</dbReference>
<evidence type="ECO:0000313" key="2">
    <source>
        <dbReference type="EMBL" id="GAG30640.1"/>
    </source>
</evidence>